<evidence type="ECO:0000313" key="2">
    <source>
        <dbReference type="Proteomes" id="UP000298663"/>
    </source>
</evidence>
<dbReference type="OrthoDB" id="5855668at2759"/>
<accession>A0A4U8UNI2</accession>
<sequence>MSSIQSGTSEGHSGKLKDSSLLSVLGVTSMQEMLLALTSLDGLSNAMRKAGLESTNLIFGIDYTASNKYQGEGCFEGRSLHTIQPGLENPYQQKR</sequence>
<proteinExistence type="predicted"/>
<evidence type="ECO:0000313" key="1">
    <source>
        <dbReference type="EMBL" id="TMS34680.1"/>
    </source>
</evidence>
<comment type="caution">
    <text evidence="1">The sequence shown here is derived from an EMBL/GenBank/DDBJ whole genome shotgun (WGS) entry which is preliminary data.</text>
</comment>
<gene>
    <name evidence="1" type="ORF">L596_002218</name>
</gene>
<dbReference type="GO" id="GO:0004842">
    <property type="term" value="F:ubiquitin-protein transferase activity"/>
    <property type="evidence" value="ECO:0007669"/>
    <property type="project" value="TreeGrafter"/>
</dbReference>
<keyword evidence="2" id="KW-1185">Reference proteome</keyword>
<organism evidence="1 2">
    <name type="scientific">Steinernema carpocapsae</name>
    <name type="common">Entomopathogenic nematode</name>
    <dbReference type="NCBI Taxonomy" id="34508"/>
    <lineage>
        <taxon>Eukaryota</taxon>
        <taxon>Metazoa</taxon>
        <taxon>Ecdysozoa</taxon>
        <taxon>Nematoda</taxon>
        <taxon>Chromadorea</taxon>
        <taxon>Rhabditida</taxon>
        <taxon>Tylenchina</taxon>
        <taxon>Panagrolaimomorpha</taxon>
        <taxon>Strongyloidoidea</taxon>
        <taxon>Steinernematidae</taxon>
        <taxon>Steinernema</taxon>
    </lineage>
</organism>
<dbReference type="InterPro" id="IPR052079">
    <property type="entry name" value="E3_ligase/Copine_domain"/>
</dbReference>
<name>A0A4U8UNI2_STECR</name>
<dbReference type="GO" id="GO:0016567">
    <property type="term" value="P:protein ubiquitination"/>
    <property type="evidence" value="ECO:0007669"/>
    <property type="project" value="TreeGrafter"/>
</dbReference>
<dbReference type="Proteomes" id="UP000298663">
    <property type="component" value="Unassembled WGS sequence"/>
</dbReference>
<reference evidence="1 2" key="2">
    <citation type="journal article" date="2019" name="G3 (Bethesda)">
        <title>Hybrid Assembly of the Genome of the Entomopathogenic Nematode Steinernema carpocapsae Identifies the X-Chromosome.</title>
        <authorList>
            <person name="Serra L."/>
            <person name="Macchietto M."/>
            <person name="Macias-Munoz A."/>
            <person name="McGill C.J."/>
            <person name="Rodriguez I.M."/>
            <person name="Rodriguez B."/>
            <person name="Murad R."/>
            <person name="Mortazavi A."/>
        </authorList>
    </citation>
    <scope>NUCLEOTIDE SEQUENCE [LARGE SCALE GENOMIC DNA]</scope>
    <source>
        <strain evidence="1 2">ALL</strain>
    </source>
</reference>
<dbReference type="PANTHER" id="PTHR45751:SF48">
    <property type="entry name" value="COPINE FAMILY PROTEIN 1"/>
    <property type="match status" value="1"/>
</dbReference>
<protein>
    <recommendedName>
        <fullName evidence="3">Copine C-terminal domain-containing protein</fullName>
    </recommendedName>
</protein>
<dbReference type="AlphaFoldDB" id="A0A4U8UNI2"/>
<evidence type="ECO:0008006" key="3">
    <source>
        <dbReference type="Google" id="ProtNLM"/>
    </source>
</evidence>
<reference evidence="1 2" key="1">
    <citation type="journal article" date="2015" name="Genome Biol.">
        <title>Comparative genomics of Steinernema reveals deeply conserved gene regulatory networks.</title>
        <authorList>
            <person name="Dillman A.R."/>
            <person name="Macchietto M."/>
            <person name="Porter C.F."/>
            <person name="Rogers A."/>
            <person name="Williams B."/>
            <person name="Antoshechkin I."/>
            <person name="Lee M.M."/>
            <person name="Goodwin Z."/>
            <person name="Lu X."/>
            <person name="Lewis E.E."/>
            <person name="Goodrich-Blair H."/>
            <person name="Stock S.P."/>
            <person name="Adams B.J."/>
            <person name="Sternberg P.W."/>
            <person name="Mortazavi A."/>
        </authorList>
    </citation>
    <scope>NUCLEOTIDE SEQUENCE [LARGE SCALE GENOMIC DNA]</scope>
    <source>
        <strain evidence="1 2">ALL</strain>
    </source>
</reference>
<dbReference type="PANTHER" id="PTHR45751">
    <property type="entry name" value="COPINE FAMILY PROTEIN 1"/>
    <property type="match status" value="1"/>
</dbReference>
<dbReference type="EMBL" id="AZBU02000001">
    <property type="protein sequence ID" value="TMS34680.1"/>
    <property type="molecule type" value="Genomic_DNA"/>
</dbReference>
<dbReference type="GO" id="GO:0005634">
    <property type="term" value="C:nucleus"/>
    <property type="evidence" value="ECO:0007669"/>
    <property type="project" value="TreeGrafter"/>
</dbReference>